<protein>
    <submittedName>
        <fullName evidence="1">Uncharacterized protein</fullName>
    </submittedName>
</protein>
<proteinExistence type="predicted"/>
<evidence type="ECO:0000313" key="1">
    <source>
        <dbReference type="EMBL" id="CAG9952440.1"/>
    </source>
</evidence>
<reference evidence="1" key="1">
    <citation type="submission" date="2020-04" db="EMBL/GenBank/DDBJ databases">
        <authorList>
            <person name="Broberg M."/>
        </authorList>
    </citation>
    <scope>NUCLEOTIDE SEQUENCE</scope>
</reference>
<dbReference type="EMBL" id="CADEHS020000494">
    <property type="protein sequence ID" value="CAG9952440.1"/>
    <property type="molecule type" value="Genomic_DNA"/>
</dbReference>
<gene>
    <name evidence="1" type="ORF">CRV2_00017690</name>
</gene>
<accession>A0ACA9UGF9</accession>
<dbReference type="Proteomes" id="UP000836387">
    <property type="component" value="Unassembled WGS sequence"/>
</dbReference>
<name>A0ACA9UGF9_BIOOC</name>
<keyword evidence="2" id="KW-1185">Reference proteome</keyword>
<reference evidence="1" key="2">
    <citation type="submission" date="2021-10" db="EMBL/GenBank/DDBJ databases">
        <authorList>
            <person name="Piombo E."/>
        </authorList>
    </citation>
    <scope>NUCLEOTIDE SEQUENCE</scope>
</reference>
<comment type="caution">
    <text evidence="1">The sequence shown here is derived from an EMBL/GenBank/DDBJ whole genome shotgun (WGS) entry which is preliminary data.</text>
</comment>
<sequence>MNESMGRNQASRGTPPHQQLIIGRSLSRTPLLRRRGIAINFLTSFGPTLLVDLLGNGVYRIERNNGCSEYSPGMIISLT</sequence>
<organism evidence="1 2">
    <name type="scientific">Clonostachys rosea f. rosea IK726</name>
    <dbReference type="NCBI Taxonomy" id="1349383"/>
    <lineage>
        <taxon>Eukaryota</taxon>
        <taxon>Fungi</taxon>
        <taxon>Dikarya</taxon>
        <taxon>Ascomycota</taxon>
        <taxon>Pezizomycotina</taxon>
        <taxon>Sordariomycetes</taxon>
        <taxon>Hypocreomycetidae</taxon>
        <taxon>Hypocreales</taxon>
        <taxon>Bionectriaceae</taxon>
        <taxon>Clonostachys</taxon>
    </lineage>
</organism>
<evidence type="ECO:0000313" key="2">
    <source>
        <dbReference type="Proteomes" id="UP000836387"/>
    </source>
</evidence>